<accession>A0ACC2XS34</accession>
<name>A0ACC2XS34_9TREE</name>
<evidence type="ECO:0000313" key="1">
    <source>
        <dbReference type="EMBL" id="KAJ9125816.1"/>
    </source>
</evidence>
<sequence length="242" mass="26695">MGVSLSTAKVITVTTFAYDFLVQQWAIALSKPDMKVVNDRNPGAFSPMPYFIGGYFFPQQILQAFWLREFFRPASQVSSYQLDLAPFYALGNSEKLKTADWFVIVNTLQSLYWVYFRRAMNPTTYQEKLTNAVAISFAGVGILDFLHNTSIAYFPRQAPSFAVKAATLIGFPLLAWFSPVAMGMCLVYDQVGVAIGQYQLSNKTVGSYGGGGGADWAKLMALGAAGTAAVVGMRYQIDQRFV</sequence>
<reference evidence="1" key="1">
    <citation type="submission" date="2023-04" db="EMBL/GenBank/DDBJ databases">
        <title>Draft Genome sequencing of Naganishia species isolated from polar environments using Oxford Nanopore Technology.</title>
        <authorList>
            <person name="Leo P."/>
            <person name="Venkateswaran K."/>
        </authorList>
    </citation>
    <scope>NUCLEOTIDE SEQUENCE</scope>
    <source>
        <strain evidence="1">DBVPG 5303</strain>
    </source>
</reference>
<evidence type="ECO:0000313" key="2">
    <source>
        <dbReference type="Proteomes" id="UP001234202"/>
    </source>
</evidence>
<organism evidence="1 2">
    <name type="scientific">Naganishia onofrii</name>
    <dbReference type="NCBI Taxonomy" id="1851511"/>
    <lineage>
        <taxon>Eukaryota</taxon>
        <taxon>Fungi</taxon>
        <taxon>Dikarya</taxon>
        <taxon>Basidiomycota</taxon>
        <taxon>Agaricomycotina</taxon>
        <taxon>Tremellomycetes</taxon>
        <taxon>Filobasidiales</taxon>
        <taxon>Filobasidiaceae</taxon>
        <taxon>Naganishia</taxon>
    </lineage>
</organism>
<dbReference type="Proteomes" id="UP001234202">
    <property type="component" value="Unassembled WGS sequence"/>
</dbReference>
<proteinExistence type="predicted"/>
<protein>
    <submittedName>
        <fullName evidence="1">Uncharacterized protein</fullName>
    </submittedName>
</protein>
<gene>
    <name evidence="1" type="ORF">QFC24_002600</name>
</gene>
<comment type="caution">
    <text evidence="1">The sequence shown here is derived from an EMBL/GenBank/DDBJ whole genome shotgun (WGS) entry which is preliminary data.</text>
</comment>
<dbReference type="EMBL" id="JASBWV010000007">
    <property type="protein sequence ID" value="KAJ9125816.1"/>
    <property type="molecule type" value="Genomic_DNA"/>
</dbReference>
<keyword evidence="2" id="KW-1185">Reference proteome</keyword>